<evidence type="ECO:0000313" key="8">
    <source>
        <dbReference type="Proteomes" id="UP000518752"/>
    </source>
</evidence>
<dbReference type="PANTHER" id="PTHR11552">
    <property type="entry name" value="GLUCOSE-METHANOL-CHOLINE GMC OXIDOREDUCTASE"/>
    <property type="match status" value="1"/>
</dbReference>
<evidence type="ECO:0000256" key="1">
    <source>
        <dbReference type="ARBA" id="ARBA00001974"/>
    </source>
</evidence>
<dbReference type="Pfam" id="PF00732">
    <property type="entry name" value="GMC_oxred_N"/>
    <property type="match status" value="1"/>
</dbReference>
<dbReference type="PROSITE" id="PS00624">
    <property type="entry name" value="GMC_OXRED_2"/>
    <property type="match status" value="1"/>
</dbReference>
<comment type="cofactor">
    <cofactor evidence="1 5">
        <name>FAD</name>
        <dbReference type="ChEBI" id="CHEBI:57692"/>
    </cofactor>
</comment>
<evidence type="ECO:0000259" key="6">
    <source>
        <dbReference type="PROSITE" id="PS00624"/>
    </source>
</evidence>
<keyword evidence="8" id="KW-1185">Reference proteome</keyword>
<dbReference type="GO" id="GO:0050660">
    <property type="term" value="F:flavin adenine dinucleotide binding"/>
    <property type="evidence" value="ECO:0007669"/>
    <property type="project" value="InterPro"/>
</dbReference>
<keyword evidence="3" id="KW-0285">Flavoprotein</keyword>
<dbReference type="EMBL" id="JAACJN010000011">
    <property type="protein sequence ID" value="KAF5391126.1"/>
    <property type="molecule type" value="Genomic_DNA"/>
</dbReference>
<dbReference type="AlphaFoldDB" id="A0A8H5HX15"/>
<comment type="caution">
    <text evidence="7">The sequence shown here is derived from an EMBL/GenBank/DDBJ whole genome shotgun (WGS) entry which is preliminary data.</text>
</comment>
<organism evidence="7 8">
    <name type="scientific">Collybiopsis confluens</name>
    <dbReference type="NCBI Taxonomy" id="2823264"/>
    <lineage>
        <taxon>Eukaryota</taxon>
        <taxon>Fungi</taxon>
        <taxon>Dikarya</taxon>
        <taxon>Basidiomycota</taxon>
        <taxon>Agaricomycotina</taxon>
        <taxon>Agaricomycetes</taxon>
        <taxon>Agaricomycetidae</taxon>
        <taxon>Agaricales</taxon>
        <taxon>Marasmiineae</taxon>
        <taxon>Omphalotaceae</taxon>
        <taxon>Collybiopsis</taxon>
    </lineage>
</organism>
<evidence type="ECO:0000256" key="5">
    <source>
        <dbReference type="PIRSR" id="PIRSR000137-2"/>
    </source>
</evidence>
<comment type="similarity">
    <text evidence="2">Belongs to the GMC oxidoreductase family.</text>
</comment>
<dbReference type="Gene3D" id="3.50.50.60">
    <property type="entry name" value="FAD/NAD(P)-binding domain"/>
    <property type="match status" value="1"/>
</dbReference>
<dbReference type="PANTHER" id="PTHR11552:SF147">
    <property type="entry name" value="CHOLINE DEHYDROGENASE, MITOCHONDRIAL"/>
    <property type="match status" value="1"/>
</dbReference>
<accession>A0A8H5HX15</accession>
<feature type="binding site" evidence="5">
    <location>
        <position position="277"/>
    </location>
    <ligand>
        <name>FAD</name>
        <dbReference type="ChEBI" id="CHEBI:57692"/>
    </ligand>
</feature>
<proteinExistence type="inferred from homology"/>
<keyword evidence="4 5" id="KW-0274">FAD</keyword>
<name>A0A8H5HX15_9AGAR</name>
<dbReference type="InterPro" id="IPR007867">
    <property type="entry name" value="GMC_OxRtase_C"/>
</dbReference>
<gene>
    <name evidence="7" type="ORF">D9757_003047</name>
</gene>
<dbReference type="InterPro" id="IPR012132">
    <property type="entry name" value="GMC_OxRdtase"/>
</dbReference>
<dbReference type="Pfam" id="PF05199">
    <property type="entry name" value="GMC_oxred_C"/>
    <property type="match status" value="1"/>
</dbReference>
<dbReference type="SUPFAM" id="SSF51905">
    <property type="entry name" value="FAD/NAD(P)-binding domain"/>
    <property type="match status" value="1"/>
</dbReference>
<evidence type="ECO:0000256" key="3">
    <source>
        <dbReference type="ARBA" id="ARBA00022630"/>
    </source>
</evidence>
<protein>
    <recommendedName>
        <fullName evidence="6">Glucose-methanol-choline oxidoreductase N-terminal domain-containing protein</fullName>
    </recommendedName>
</protein>
<evidence type="ECO:0000256" key="4">
    <source>
        <dbReference type="ARBA" id="ARBA00022827"/>
    </source>
</evidence>
<dbReference type="Gene3D" id="3.30.560.10">
    <property type="entry name" value="Glucose Oxidase, domain 3"/>
    <property type="match status" value="1"/>
</dbReference>
<dbReference type="PIRSF" id="PIRSF000137">
    <property type="entry name" value="Alcohol_oxidase"/>
    <property type="match status" value="1"/>
</dbReference>
<evidence type="ECO:0000313" key="7">
    <source>
        <dbReference type="EMBL" id="KAF5391126.1"/>
    </source>
</evidence>
<dbReference type="InterPro" id="IPR000172">
    <property type="entry name" value="GMC_OxRdtase_N"/>
</dbReference>
<dbReference type="GO" id="GO:0016614">
    <property type="term" value="F:oxidoreductase activity, acting on CH-OH group of donors"/>
    <property type="evidence" value="ECO:0007669"/>
    <property type="project" value="InterPro"/>
</dbReference>
<dbReference type="Proteomes" id="UP000518752">
    <property type="component" value="Unassembled WGS sequence"/>
</dbReference>
<dbReference type="InterPro" id="IPR036188">
    <property type="entry name" value="FAD/NAD-bd_sf"/>
</dbReference>
<dbReference type="OrthoDB" id="269227at2759"/>
<dbReference type="SUPFAM" id="SSF54373">
    <property type="entry name" value="FAD-linked reductases, C-terminal domain"/>
    <property type="match status" value="1"/>
</dbReference>
<sequence length="613" mass="66452">MQKPFIISHVIRWFPCGEDRPRAHLSTAALFNAAVDTLPPLGAKSKYDYVIVGGGVAGSVVANHLSENSGVNVLLLEAGPSHKAVLETQVPFWFWLGIPSTYTWNYTTVEQSRANNRTISYPRGHILGGSTAAQSVHGLVFDRATIDDWDKLANLTGDPGWNWESALKYYKKLESMGPPADHHNTTGQFDPSVHGFSGPLGVSLPGFSQDIDEFVLQTLDNKTTFHYIEDPNAGVELGFGWQVSTIHNGTRTTAATAYLADSYLGRPNLDVFYNAVVTRVIVSKGTIDAVEFHAVSENATTWTVRPSEEIIMSAGTVNTPYLLLNSGIGDKATLSSFNITPVHHLPAVGQNMSDTAVMYARWEVNDPNTHDALINNKTARAEALAEWNATRTGRMADGTFNLAGMLRMNDSLPEVQSIRQKYGDPGAGDTAADFELLFINGRGSPSNGTYFTMLFGVLSPISRGSITLDPSNPTGPPLINPNYLSSEYDVLVMRQAILTGFEFLSSHEPWTSYLGTPTEGLGEVIAAVGTNDFSAMDNFVRNSIQNGAHLVGTAAMSPYGADWGVVDPDLHVKGLERLRVVDASVFPFIPGGGTQLPTYCMAERASDLIKSSW</sequence>
<reference evidence="7 8" key="1">
    <citation type="journal article" date="2020" name="ISME J.">
        <title>Uncovering the hidden diversity of litter-decomposition mechanisms in mushroom-forming fungi.</title>
        <authorList>
            <person name="Floudas D."/>
            <person name="Bentzer J."/>
            <person name="Ahren D."/>
            <person name="Johansson T."/>
            <person name="Persson P."/>
            <person name="Tunlid A."/>
        </authorList>
    </citation>
    <scope>NUCLEOTIDE SEQUENCE [LARGE SCALE GENOMIC DNA]</scope>
    <source>
        <strain evidence="7 8">CBS 406.79</strain>
    </source>
</reference>
<evidence type="ECO:0000256" key="2">
    <source>
        <dbReference type="ARBA" id="ARBA00010790"/>
    </source>
</evidence>
<feature type="domain" description="Glucose-methanol-choline oxidoreductase N-terminal" evidence="6">
    <location>
        <begin position="315"/>
        <end position="329"/>
    </location>
</feature>